<comment type="subcellular location">
    <subcellularLocation>
        <location evidence="9">Cell membrane</location>
        <topology evidence="9">Peripheral membrane protein</topology>
    </subcellularLocation>
    <subcellularLocation>
        <location evidence="2">Endomembrane system</location>
        <topology evidence="2">Peripheral membrane protein</topology>
    </subcellularLocation>
</comment>
<keyword evidence="9" id="KW-1003">Cell membrane</keyword>
<comment type="similarity">
    <text evidence="3 9 10">Belongs to the ATPase epsilon chain family.</text>
</comment>
<keyword evidence="8 9" id="KW-0066">ATP synthesis</keyword>
<keyword evidence="13" id="KW-1185">Reference proteome</keyword>
<evidence type="ECO:0000256" key="8">
    <source>
        <dbReference type="ARBA" id="ARBA00023310"/>
    </source>
</evidence>
<dbReference type="GO" id="GO:0005524">
    <property type="term" value="F:ATP binding"/>
    <property type="evidence" value="ECO:0007669"/>
    <property type="project" value="UniProtKB-UniRule"/>
</dbReference>
<dbReference type="PANTHER" id="PTHR13822">
    <property type="entry name" value="ATP SYNTHASE DELTA/EPSILON CHAIN"/>
    <property type="match status" value="1"/>
</dbReference>
<dbReference type="InterPro" id="IPR001469">
    <property type="entry name" value="ATP_synth_F1_dsu/esu"/>
</dbReference>
<organism evidence="12 13">
    <name type="scientific">Magnetofaba australis IT-1</name>
    <dbReference type="NCBI Taxonomy" id="1434232"/>
    <lineage>
        <taxon>Bacteria</taxon>
        <taxon>Pseudomonadati</taxon>
        <taxon>Pseudomonadota</taxon>
        <taxon>Magnetococcia</taxon>
        <taxon>Magnetococcales</taxon>
        <taxon>Magnetococcaceae</taxon>
        <taxon>Magnetofaba</taxon>
    </lineage>
</organism>
<accession>A0A1Y2JZU8</accession>
<dbReference type="InterPro" id="IPR036771">
    <property type="entry name" value="ATPsynth_dsu/esu_N"/>
</dbReference>
<dbReference type="InterPro" id="IPR020546">
    <property type="entry name" value="ATP_synth_F1_dsu/esu_N"/>
</dbReference>
<evidence type="ECO:0000256" key="7">
    <source>
        <dbReference type="ARBA" id="ARBA00023196"/>
    </source>
</evidence>
<dbReference type="GO" id="GO:0012505">
    <property type="term" value="C:endomembrane system"/>
    <property type="evidence" value="ECO:0007669"/>
    <property type="project" value="UniProtKB-SubCell"/>
</dbReference>
<evidence type="ECO:0000256" key="3">
    <source>
        <dbReference type="ARBA" id="ARBA00005712"/>
    </source>
</evidence>
<dbReference type="NCBIfam" id="TIGR01216">
    <property type="entry name" value="ATP_synt_epsi"/>
    <property type="match status" value="1"/>
</dbReference>
<dbReference type="Pfam" id="PF02823">
    <property type="entry name" value="ATP-synt_DE_N"/>
    <property type="match status" value="1"/>
</dbReference>
<evidence type="ECO:0000259" key="11">
    <source>
        <dbReference type="Pfam" id="PF02823"/>
    </source>
</evidence>
<dbReference type="STRING" id="1434232.MAIT1_00440"/>
<dbReference type="AlphaFoldDB" id="A0A1Y2JZU8"/>
<dbReference type="SUPFAM" id="SSF51344">
    <property type="entry name" value="Epsilon subunit of F1F0-ATP synthase N-terminal domain"/>
    <property type="match status" value="1"/>
</dbReference>
<comment type="function">
    <text evidence="1 9">Produces ATP from ADP in the presence of a proton gradient across the membrane.</text>
</comment>
<keyword evidence="4 9" id="KW-0813">Transport</keyword>
<keyword evidence="5 9" id="KW-0406">Ion transport</keyword>
<evidence type="ECO:0000256" key="5">
    <source>
        <dbReference type="ARBA" id="ARBA00023065"/>
    </source>
</evidence>
<sequence length="133" mass="14416">MELELITPEKVIYSEDVQIVTVPGSEGYFGVIPGHVPMITTLKSGVVRVGQDDDSVYIAVSKGFAEVRPDRVTLLIDKATLGTEVDLDEAEIALSEAEKRMNDSACEGYEHADACDRAAFHQAQIAAAAKRYS</sequence>
<dbReference type="GO" id="GO:0005886">
    <property type="term" value="C:plasma membrane"/>
    <property type="evidence" value="ECO:0007669"/>
    <property type="project" value="UniProtKB-SubCell"/>
</dbReference>
<evidence type="ECO:0000256" key="2">
    <source>
        <dbReference type="ARBA" id="ARBA00004184"/>
    </source>
</evidence>
<evidence type="ECO:0000256" key="10">
    <source>
        <dbReference type="RuleBase" id="RU003656"/>
    </source>
</evidence>
<keyword evidence="7 9" id="KW-0139">CF(1)</keyword>
<evidence type="ECO:0000256" key="1">
    <source>
        <dbReference type="ARBA" id="ARBA00003543"/>
    </source>
</evidence>
<feature type="domain" description="ATP synthase F1 complex delta/epsilon subunit N-terminal" evidence="11">
    <location>
        <begin position="1"/>
        <end position="79"/>
    </location>
</feature>
<gene>
    <name evidence="9" type="primary">atpC</name>
    <name evidence="12" type="ORF">MAIT1_00440</name>
</gene>
<dbReference type="GO" id="GO:0046933">
    <property type="term" value="F:proton-transporting ATP synthase activity, rotational mechanism"/>
    <property type="evidence" value="ECO:0007669"/>
    <property type="project" value="UniProtKB-UniRule"/>
</dbReference>
<proteinExistence type="inferred from homology"/>
<dbReference type="HAMAP" id="MF_00530">
    <property type="entry name" value="ATP_synth_epsil_bac"/>
    <property type="match status" value="1"/>
</dbReference>
<protein>
    <recommendedName>
        <fullName evidence="9">ATP synthase epsilon chain</fullName>
    </recommendedName>
    <alternativeName>
        <fullName evidence="9">ATP synthase F1 sector epsilon subunit</fullName>
    </alternativeName>
    <alternativeName>
        <fullName evidence="9">F-ATPase epsilon subunit</fullName>
    </alternativeName>
</protein>
<dbReference type="GO" id="GO:0045259">
    <property type="term" value="C:proton-transporting ATP synthase complex"/>
    <property type="evidence" value="ECO:0007669"/>
    <property type="project" value="UniProtKB-KW"/>
</dbReference>
<evidence type="ECO:0000313" key="12">
    <source>
        <dbReference type="EMBL" id="OSM00033.1"/>
    </source>
</evidence>
<evidence type="ECO:0000256" key="6">
    <source>
        <dbReference type="ARBA" id="ARBA00023136"/>
    </source>
</evidence>
<reference evidence="12 13" key="1">
    <citation type="journal article" date="2016" name="BMC Genomics">
        <title>Combined genomic and structural analyses of a cultured magnetotactic bacterium reveals its niche adaptation to a dynamic environment.</title>
        <authorList>
            <person name="Araujo A.C."/>
            <person name="Morillo V."/>
            <person name="Cypriano J."/>
            <person name="Teixeira L.C."/>
            <person name="Leao P."/>
            <person name="Lyra S."/>
            <person name="Almeida L.G."/>
            <person name="Bazylinski D.A."/>
            <person name="Vasconcellos A.T."/>
            <person name="Abreu F."/>
            <person name="Lins U."/>
        </authorList>
    </citation>
    <scope>NUCLEOTIDE SEQUENCE [LARGE SCALE GENOMIC DNA]</scope>
    <source>
        <strain evidence="12 13">IT-1</strain>
    </source>
</reference>
<evidence type="ECO:0000256" key="4">
    <source>
        <dbReference type="ARBA" id="ARBA00022448"/>
    </source>
</evidence>
<dbReference type="PANTHER" id="PTHR13822:SF10">
    <property type="entry name" value="ATP SYNTHASE EPSILON CHAIN, CHLOROPLASTIC"/>
    <property type="match status" value="1"/>
</dbReference>
<comment type="subunit">
    <text evidence="9 10">F-type ATPases have 2 components, CF(1) - the catalytic core - and CF(0) - the membrane proton channel. CF(1) has five subunits: alpha(3), beta(3), gamma(1), delta(1), epsilon(1). CF(0) has three main subunits: a, b and c.</text>
</comment>
<dbReference type="CDD" id="cd12152">
    <property type="entry name" value="F1-ATPase_delta"/>
    <property type="match status" value="1"/>
</dbReference>
<evidence type="ECO:0000256" key="9">
    <source>
        <dbReference type="HAMAP-Rule" id="MF_00530"/>
    </source>
</evidence>
<comment type="caution">
    <text evidence="12">The sequence shown here is derived from an EMBL/GenBank/DDBJ whole genome shotgun (WGS) entry which is preliminary data.</text>
</comment>
<keyword evidence="9" id="KW-0375">Hydrogen ion transport</keyword>
<name>A0A1Y2JZU8_9PROT</name>
<dbReference type="Gene3D" id="2.60.15.10">
    <property type="entry name" value="F0F1 ATP synthase delta/epsilon subunit, N-terminal"/>
    <property type="match status" value="1"/>
</dbReference>
<dbReference type="Proteomes" id="UP000194003">
    <property type="component" value="Unassembled WGS sequence"/>
</dbReference>
<evidence type="ECO:0000313" key="13">
    <source>
        <dbReference type="Proteomes" id="UP000194003"/>
    </source>
</evidence>
<keyword evidence="6 9" id="KW-0472">Membrane</keyword>
<dbReference type="EMBL" id="LVJN01000021">
    <property type="protein sequence ID" value="OSM00033.1"/>
    <property type="molecule type" value="Genomic_DNA"/>
</dbReference>